<proteinExistence type="predicted"/>
<keyword evidence="1" id="KW-0472">Membrane</keyword>
<dbReference type="Pfam" id="PF07712">
    <property type="entry name" value="SURNod19"/>
    <property type="match status" value="1"/>
</dbReference>
<reference evidence="2 3" key="1">
    <citation type="submission" date="2016-04" db="EMBL/GenBank/DDBJ databases">
        <title>A degradative enzymes factory behind the ericoid mycorrhizal symbiosis.</title>
        <authorList>
            <consortium name="DOE Joint Genome Institute"/>
            <person name="Martino E."/>
            <person name="Morin E."/>
            <person name="Grelet G."/>
            <person name="Kuo A."/>
            <person name="Kohler A."/>
            <person name="Daghino S."/>
            <person name="Barry K."/>
            <person name="Choi C."/>
            <person name="Cichocki N."/>
            <person name="Clum A."/>
            <person name="Copeland A."/>
            <person name="Hainaut M."/>
            <person name="Haridas S."/>
            <person name="Labutti K."/>
            <person name="Lindquist E."/>
            <person name="Lipzen A."/>
            <person name="Khouja H.-R."/>
            <person name="Murat C."/>
            <person name="Ohm R."/>
            <person name="Olson A."/>
            <person name="Spatafora J."/>
            <person name="Veneault-Fourrey C."/>
            <person name="Henrissat B."/>
            <person name="Grigoriev I."/>
            <person name="Martin F."/>
            <person name="Perotto S."/>
        </authorList>
    </citation>
    <scope>NUCLEOTIDE SEQUENCE [LARGE SCALE GENOMIC DNA]</scope>
    <source>
        <strain evidence="2 3">F</strain>
    </source>
</reference>
<keyword evidence="1" id="KW-1133">Transmembrane helix</keyword>
<sequence>MARIVPFFRRTYNTFMSSNDPDHGLDDVDTEPSEPLLDGEAEAIADAEQLETHLASLKAVRRRNYVRLGIGTVAVLVFIGIFVRLSRWKRPFDFVSHKQPEFFPEYQSQRVKIRYGPFTVPGRGHDNGMKDFITHEAKAPCENCVIIWMQADLEFLDGKQAGVEQGMWLHHTVLHNTANSAVHNCERANRRQRFFASGNERSVVDLSRNGTEKIGYWFGKGDTISMGTELMNTKKKERTAALTITYEYIPYLPEEFSIATPVWLDIGGCRSELPVPYDEPSFELDSPAWNSSLNGRIVNVVSHLHDGGTKLRLQKDGKDVCVSEAEYGITRNSKGHKHDMEMSHIIRMSGCTDLGRISMGEEWTVKAQYDLEKHEPMLDEHGQPEPVMGIAVVYVIED</sequence>
<dbReference type="OrthoDB" id="4142625at2759"/>
<dbReference type="InterPro" id="IPR011692">
    <property type="entry name" value="Stress_up-reg_Nod19"/>
</dbReference>
<protein>
    <submittedName>
        <fullName evidence="2">Uncharacterized protein</fullName>
    </submittedName>
</protein>
<accession>A0A2J6S536</accession>
<keyword evidence="3" id="KW-1185">Reference proteome</keyword>
<keyword evidence="1" id="KW-0812">Transmembrane</keyword>
<feature type="transmembrane region" description="Helical" evidence="1">
    <location>
        <begin position="65"/>
        <end position="85"/>
    </location>
</feature>
<gene>
    <name evidence="2" type="ORF">L207DRAFT_508621</name>
</gene>
<dbReference type="EMBL" id="KZ613940">
    <property type="protein sequence ID" value="PMD45867.1"/>
    <property type="molecule type" value="Genomic_DNA"/>
</dbReference>
<evidence type="ECO:0000313" key="2">
    <source>
        <dbReference type="EMBL" id="PMD45867.1"/>
    </source>
</evidence>
<organism evidence="2 3">
    <name type="scientific">Hyaloscypha variabilis (strain UAMH 11265 / GT02V1 / F)</name>
    <name type="common">Meliniomyces variabilis</name>
    <dbReference type="NCBI Taxonomy" id="1149755"/>
    <lineage>
        <taxon>Eukaryota</taxon>
        <taxon>Fungi</taxon>
        <taxon>Dikarya</taxon>
        <taxon>Ascomycota</taxon>
        <taxon>Pezizomycotina</taxon>
        <taxon>Leotiomycetes</taxon>
        <taxon>Helotiales</taxon>
        <taxon>Hyaloscyphaceae</taxon>
        <taxon>Hyaloscypha</taxon>
        <taxon>Hyaloscypha variabilis</taxon>
    </lineage>
</organism>
<evidence type="ECO:0000256" key="1">
    <source>
        <dbReference type="SAM" id="Phobius"/>
    </source>
</evidence>
<dbReference type="AlphaFoldDB" id="A0A2J6S536"/>
<name>A0A2J6S536_HYAVF</name>
<dbReference type="Proteomes" id="UP000235786">
    <property type="component" value="Unassembled WGS sequence"/>
</dbReference>
<evidence type="ECO:0000313" key="3">
    <source>
        <dbReference type="Proteomes" id="UP000235786"/>
    </source>
</evidence>